<feature type="non-terminal residue" evidence="1">
    <location>
        <position position="69"/>
    </location>
</feature>
<comment type="caution">
    <text evidence="1">The sequence shown here is derived from an EMBL/GenBank/DDBJ whole genome shotgun (WGS) entry which is preliminary data.</text>
</comment>
<accession>A0AAV5TTU1</accession>
<gene>
    <name evidence="1" type="ORF">PENTCL1PPCAC_19818</name>
</gene>
<protein>
    <submittedName>
        <fullName evidence="1">Uncharacterized protein</fullName>
    </submittedName>
</protein>
<evidence type="ECO:0000313" key="2">
    <source>
        <dbReference type="Proteomes" id="UP001432027"/>
    </source>
</evidence>
<keyword evidence="2" id="KW-1185">Reference proteome</keyword>
<reference evidence="1" key="1">
    <citation type="submission" date="2023-10" db="EMBL/GenBank/DDBJ databases">
        <title>Genome assembly of Pristionchus species.</title>
        <authorList>
            <person name="Yoshida K."/>
            <person name="Sommer R.J."/>
        </authorList>
    </citation>
    <scope>NUCLEOTIDE SEQUENCE</scope>
    <source>
        <strain evidence="1">RS0144</strain>
    </source>
</reference>
<dbReference type="EMBL" id="BTSX01000004">
    <property type="protein sequence ID" value="GMS97643.1"/>
    <property type="molecule type" value="Genomic_DNA"/>
</dbReference>
<dbReference type="AlphaFoldDB" id="A0AAV5TTU1"/>
<feature type="non-terminal residue" evidence="1">
    <location>
        <position position="1"/>
    </location>
</feature>
<sequence>SLISDLLAAVDLENGRCLERSVLLLLCPLLLRQTNVLEGNPEVREEETDRLSSALGVKVDETVGVLRLR</sequence>
<organism evidence="1 2">
    <name type="scientific">Pristionchus entomophagus</name>
    <dbReference type="NCBI Taxonomy" id="358040"/>
    <lineage>
        <taxon>Eukaryota</taxon>
        <taxon>Metazoa</taxon>
        <taxon>Ecdysozoa</taxon>
        <taxon>Nematoda</taxon>
        <taxon>Chromadorea</taxon>
        <taxon>Rhabditida</taxon>
        <taxon>Rhabditina</taxon>
        <taxon>Diplogasteromorpha</taxon>
        <taxon>Diplogasteroidea</taxon>
        <taxon>Neodiplogasteridae</taxon>
        <taxon>Pristionchus</taxon>
    </lineage>
</organism>
<proteinExistence type="predicted"/>
<evidence type="ECO:0000313" key="1">
    <source>
        <dbReference type="EMBL" id="GMS97643.1"/>
    </source>
</evidence>
<dbReference type="Proteomes" id="UP001432027">
    <property type="component" value="Unassembled WGS sequence"/>
</dbReference>
<name>A0AAV5TTU1_9BILA</name>